<protein>
    <submittedName>
        <fullName evidence="1">Uncharacterized protein</fullName>
    </submittedName>
</protein>
<sequence length="36" mass="4235">MLLKSKVQANNLNIYLKQTTYIANKIFVMFMEILLS</sequence>
<dbReference type="EMBL" id="CM001403">
    <property type="protein sequence ID" value="EHQ27324.1"/>
    <property type="molecule type" value="Genomic_DNA"/>
</dbReference>
<organism evidence="1 2">
    <name type="scientific">Mucilaginibacter paludis DSM 18603</name>
    <dbReference type="NCBI Taxonomy" id="714943"/>
    <lineage>
        <taxon>Bacteria</taxon>
        <taxon>Pseudomonadati</taxon>
        <taxon>Bacteroidota</taxon>
        <taxon>Sphingobacteriia</taxon>
        <taxon>Sphingobacteriales</taxon>
        <taxon>Sphingobacteriaceae</taxon>
        <taxon>Mucilaginibacter</taxon>
    </lineage>
</organism>
<reference evidence="1" key="1">
    <citation type="submission" date="2011-09" db="EMBL/GenBank/DDBJ databases">
        <title>The permanent draft genome of Mucilaginibacter paludis DSM 18603.</title>
        <authorList>
            <consortium name="US DOE Joint Genome Institute (JGI-PGF)"/>
            <person name="Lucas S."/>
            <person name="Han J."/>
            <person name="Lapidus A."/>
            <person name="Bruce D."/>
            <person name="Goodwin L."/>
            <person name="Pitluck S."/>
            <person name="Peters L."/>
            <person name="Kyrpides N."/>
            <person name="Mavromatis K."/>
            <person name="Ivanova N."/>
            <person name="Mikhailova N."/>
            <person name="Held B."/>
            <person name="Detter J.C."/>
            <person name="Tapia R."/>
            <person name="Han C."/>
            <person name="Land M."/>
            <person name="Hauser L."/>
            <person name="Markowitz V."/>
            <person name="Cheng J.-F."/>
            <person name="Hugenholtz P."/>
            <person name="Woyke T."/>
            <person name="Wu D."/>
            <person name="Tindall B."/>
            <person name="Brambilla E."/>
            <person name="Klenk H.-P."/>
            <person name="Eisen J.A."/>
        </authorList>
    </citation>
    <scope>NUCLEOTIDE SEQUENCE [LARGE SCALE GENOMIC DNA]</scope>
    <source>
        <strain evidence="1">DSM 18603</strain>
    </source>
</reference>
<proteinExistence type="predicted"/>
<dbReference type="HOGENOM" id="CLU_3357140_0_0_10"/>
<dbReference type="AlphaFoldDB" id="H1YG60"/>
<evidence type="ECO:0000313" key="2">
    <source>
        <dbReference type="Proteomes" id="UP000002774"/>
    </source>
</evidence>
<name>H1YG60_9SPHI</name>
<keyword evidence="2" id="KW-1185">Reference proteome</keyword>
<gene>
    <name evidence="1" type="ORF">Mucpa_3220</name>
</gene>
<dbReference type="Proteomes" id="UP000002774">
    <property type="component" value="Chromosome"/>
</dbReference>
<accession>H1YG60</accession>
<evidence type="ECO:0000313" key="1">
    <source>
        <dbReference type="EMBL" id="EHQ27324.1"/>
    </source>
</evidence>